<comment type="caution">
    <text evidence="2">The sequence shown here is derived from an EMBL/GenBank/DDBJ whole genome shotgun (WGS) entry which is preliminary data.</text>
</comment>
<gene>
    <name evidence="2" type="ORF">TrLO_g8110</name>
</gene>
<feature type="region of interest" description="Disordered" evidence="1">
    <location>
        <begin position="151"/>
        <end position="172"/>
    </location>
</feature>
<feature type="compositionally biased region" description="Polar residues" evidence="1">
    <location>
        <begin position="1"/>
        <end position="11"/>
    </location>
</feature>
<name>A0A9W7C9Y5_9STRA</name>
<dbReference type="EMBL" id="BRXW01000038">
    <property type="protein sequence ID" value="GMI01875.1"/>
    <property type="molecule type" value="Genomic_DNA"/>
</dbReference>
<dbReference type="OrthoDB" id="187708at2759"/>
<evidence type="ECO:0000313" key="3">
    <source>
        <dbReference type="Proteomes" id="UP001165122"/>
    </source>
</evidence>
<evidence type="ECO:0000313" key="2">
    <source>
        <dbReference type="EMBL" id="GMI01875.1"/>
    </source>
</evidence>
<dbReference type="Proteomes" id="UP001165122">
    <property type="component" value="Unassembled WGS sequence"/>
</dbReference>
<accession>A0A9W7C9Y5</accession>
<dbReference type="AlphaFoldDB" id="A0A9W7C9Y5"/>
<proteinExistence type="predicted"/>
<keyword evidence="3" id="KW-1185">Reference proteome</keyword>
<sequence length="189" mass="21022">MVLQMINTENPMNPEHDSMGKRVLDTKADQKASKRSKKTPSKGGFGNKARSASPKFTDESDMTKGPTPELVAETINIAVEKENLDTSFWKTKYEELAASVETDSATNFELLQEQTKDRMAAMKNTIAFLEEKIGMRHSEIATKQEVKISERQVAKKDKVREGAEAAASEASRGRRIVASPAHFILRSSF</sequence>
<organism evidence="2 3">
    <name type="scientific">Triparma laevis f. longispina</name>
    <dbReference type="NCBI Taxonomy" id="1714387"/>
    <lineage>
        <taxon>Eukaryota</taxon>
        <taxon>Sar</taxon>
        <taxon>Stramenopiles</taxon>
        <taxon>Ochrophyta</taxon>
        <taxon>Bolidophyceae</taxon>
        <taxon>Parmales</taxon>
        <taxon>Triparmaceae</taxon>
        <taxon>Triparma</taxon>
    </lineage>
</organism>
<evidence type="ECO:0000256" key="1">
    <source>
        <dbReference type="SAM" id="MobiDB-lite"/>
    </source>
</evidence>
<protein>
    <submittedName>
        <fullName evidence="2">Uncharacterized protein</fullName>
    </submittedName>
</protein>
<reference evidence="3" key="1">
    <citation type="journal article" date="2023" name="Commun. Biol.">
        <title>Genome analysis of Parmales, the sister group of diatoms, reveals the evolutionary specialization of diatoms from phago-mixotrophs to photoautotrophs.</title>
        <authorList>
            <person name="Ban H."/>
            <person name="Sato S."/>
            <person name="Yoshikawa S."/>
            <person name="Yamada K."/>
            <person name="Nakamura Y."/>
            <person name="Ichinomiya M."/>
            <person name="Sato N."/>
            <person name="Blanc-Mathieu R."/>
            <person name="Endo H."/>
            <person name="Kuwata A."/>
            <person name="Ogata H."/>
        </authorList>
    </citation>
    <scope>NUCLEOTIDE SEQUENCE [LARGE SCALE GENOMIC DNA]</scope>
    <source>
        <strain evidence="3">NIES 3700</strain>
    </source>
</reference>
<feature type="compositionally biased region" description="Basic and acidic residues" evidence="1">
    <location>
        <begin position="151"/>
        <end position="163"/>
    </location>
</feature>
<feature type="compositionally biased region" description="Basic and acidic residues" evidence="1">
    <location>
        <begin position="14"/>
        <end position="32"/>
    </location>
</feature>
<feature type="region of interest" description="Disordered" evidence="1">
    <location>
        <begin position="1"/>
        <end position="67"/>
    </location>
</feature>